<keyword evidence="1" id="KW-1133">Transmembrane helix</keyword>
<dbReference type="PANTHER" id="PTHR10983">
    <property type="entry name" value="1-ACYLGLYCEROL-3-PHOSPHATE ACYLTRANSFERASE-RELATED"/>
    <property type="match status" value="1"/>
</dbReference>
<dbReference type="PANTHER" id="PTHR10983:SF16">
    <property type="entry name" value="LYSOCARDIOLIPIN ACYLTRANSFERASE 1"/>
    <property type="match status" value="1"/>
</dbReference>
<organism evidence="2 3">
    <name type="scientific">Dibothriocephalus latus</name>
    <name type="common">Fish tapeworm</name>
    <name type="synonym">Diphyllobothrium latum</name>
    <dbReference type="NCBI Taxonomy" id="60516"/>
    <lineage>
        <taxon>Eukaryota</taxon>
        <taxon>Metazoa</taxon>
        <taxon>Spiralia</taxon>
        <taxon>Lophotrochozoa</taxon>
        <taxon>Platyhelminthes</taxon>
        <taxon>Cestoda</taxon>
        <taxon>Eucestoda</taxon>
        <taxon>Diphyllobothriidea</taxon>
        <taxon>Diphyllobothriidae</taxon>
        <taxon>Dibothriocephalus</taxon>
    </lineage>
</organism>
<dbReference type="GO" id="GO:0016746">
    <property type="term" value="F:acyltransferase activity"/>
    <property type="evidence" value="ECO:0007669"/>
    <property type="project" value="TreeGrafter"/>
</dbReference>
<reference evidence="2 3" key="1">
    <citation type="submission" date="2018-11" db="EMBL/GenBank/DDBJ databases">
        <authorList>
            <consortium name="Pathogen Informatics"/>
        </authorList>
    </citation>
    <scope>NUCLEOTIDE SEQUENCE [LARGE SCALE GENOMIC DNA]</scope>
</reference>
<sequence length="240" mass="27380">MLASIRNLMGLDGSYENISPENLPQPVPLAYPIRKGQRARTMLSACFLASSAYFGSVFFHGVCIPLVFFAPTAFCFLVSACVHLWTKLVEVPRPHLLPIRLMFTARHPLRQMKPIRQQVWMDGLLSRGMEELGNLPGAGWAMHMANFIFLQRKIAADEKHMKDVVDYLLRLDGQAHEVHYYVRRWPVSSIIGSPAGDSPNKDENNADAFGAWLNERWLEKEQLLKDYYRMHASSMFSVLV</sequence>
<protein>
    <submittedName>
        <fullName evidence="2">Uncharacterized protein</fullName>
    </submittedName>
</protein>
<name>A0A3P7KWD1_DIBLA</name>
<dbReference type="Proteomes" id="UP000281553">
    <property type="component" value="Unassembled WGS sequence"/>
</dbReference>
<evidence type="ECO:0000256" key="1">
    <source>
        <dbReference type="SAM" id="Phobius"/>
    </source>
</evidence>
<accession>A0A3P7KWD1</accession>
<keyword evidence="1" id="KW-0812">Transmembrane</keyword>
<feature type="transmembrane region" description="Helical" evidence="1">
    <location>
        <begin position="42"/>
        <end position="60"/>
    </location>
</feature>
<dbReference type="EMBL" id="UYRU01046809">
    <property type="protein sequence ID" value="VDN09325.1"/>
    <property type="molecule type" value="Genomic_DNA"/>
</dbReference>
<dbReference type="AlphaFoldDB" id="A0A3P7KWD1"/>
<dbReference type="GO" id="GO:0005783">
    <property type="term" value="C:endoplasmic reticulum"/>
    <property type="evidence" value="ECO:0007669"/>
    <property type="project" value="TreeGrafter"/>
</dbReference>
<dbReference type="GO" id="GO:0036149">
    <property type="term" value="P:phosphatidylinositol acyl-chain remodeling"/>
    <property type="evidence" value="ECO:0007669"/>
    <property type="project" value="TreeGrafter"/>
</dbReference>
<gene>
    <name evidence="2" type="ORF">DILT_LOCUS5156</name>
</gene>
<keyword evidence="3" id="KW-1185">Reference proteome</keyword>
<keyword evidence="1" id="KW-0472">Membrane</keyword>
<evidence type="ECO:0000313" key="3">
    <source>
        <dbReference type="Proteomes" id="UP000281553"/>
    </source>
</evidence>
<proteinExistence type="predicted"/>
<evidence type="ECO:0000313" key="2">
    <source>
        <dbReference type="EMBL" id="VDN09325.1"/>
    </source>
</evidence>
<dbReference type="OrthoDB" id="186786at2759"/>